<reference evidence="2 3" key="1">
    <citation type="journal article" date="2015" name="Antonie Van Leeuwenhoek">
        <title>Oceanobacillus bengalensis sp. nov., a bacterium isolated from seawater of the Bay of Bengal.</title>
        <authorList>
            <person name="Yongchang O."/>
            <person name="Xiang W."/>
            <person name="Wang G."/>
        </authorList>
    </citation>
    <scope>NUCLEOTIDE SEQUENCE [LARGE SCALE GENOMIC DNA]</scope>
    <source>
        <strain evidence="2 3">MCCC 1K00260</strain>
    </source>
</reference>
<dbReference type="Gene3D" id="1.10.4030.10">
    <property type="entry name" value="Porin chaperone SurA, peptide-binding domain"/>
    <property type="match status" value="1"/>
</dbReference>
<dbReference type="Proteomes" id="UP000281813">
    <property type="component" value="Unassembled WGS sequence"/>
</dbReference>
<keyword evidence="1" id="KW-0732">Signal</keyword>
<dbReference type="RefSeq" id="WP_121129810.1">
    <property type="nucleotide sequence ID" value="NZ_JBHUFK010000033.1"/>
</dbReference>
<dbReference type="InterPro" id="IPR050245">
    <property type="entry name" value="PrsA_foldase"/>
</dbReference>
<dbReference type="Pfam" id="PF13624">
    <property type="entry name" value="SurA_N_3"/>
    <property type="match status" value="1"/>
</dbReference>
<keyword evidence="3" id="KW-1185">Reference proteome</keyword>
<feature type="chain" id="PRO_5038354910" description="Peptidylprolyl isomerase" evidence="1">
    <location>
        <begin position="20"/>
        <end position="228"/>
    </location>
</feature>
<dbReference type="InterPro" id="IPR027304">
    <property type="entry name" value="Trigger_fact/SurA_dom_sf"/>
</dbReference>
<dbReference type="OrthoDB" id="2969382at2"/>
<protein>
    <recommendedName>
        <fullName evidence="4">Peptidylprolyl isomerase</fullName>
    </recommendedName>
</protein>
<dbReference type="AlphaFoldDB" id="A0A494Z2Y5"/>
<name>A0A494Z2Y5_9BACI</name>
<accession>A0A494Z2Y5</accession>
<feature type="signal peptide" evidence="1">
    <location>
        <begin position="1"/>
        <end position="19"/>
    </location>
</feature>
<evidence type="ECO:0000313" key="3">
    <source>
        <dbReference type="Proteomes" id="UP000281813"/>
    </source>
</evidence>
<evidence type="ECO:0008006" key="4">
    <source>
        <dbReference type="Google" id="ProtNLM"/>
    </source>
</evidence>
<dbReference type="PANTHER" id="PTHR47245:SF2">
    <property type="entry name" value="PEPTIDYL-PROLYL CIS-TRANS ISOMERASE HP_0175-RELATED"/>
    <property type="match status" value="1"/>
</dbReference>
<evidence type="ECO:0000313" key="2">
    <source>
        <dbReference type="EMBL" id="RKQ16880.1"/>
    </source>
</evidence>
<proteinExistence type="predicted"/>
<evidence type="ECO:0000256" key="1">
    <source>
        <dbReference type="SAM" id="SignalP"/>
    </source>
</evidence>
<comment type="caution">
    <text evidence="2">The sequence shown here is derived from an EMBL/GenBank/DDBJ whole genome shotgun (WGS) entry which is preliminary data.</text>
</comment>
<dbReference type="PANTHER" id="PTHR47245">
    <property type="entry name" value="PEPTIDYLPROLYL ISOMERASE"/>
    <property type="match status" value="1"/>
</dbReference>
<dbReference type="SUPFAM" id="SSF109998">
    <property type="entry name" value="Triger factor/SurA peptide-binding domain-like"/>
    <property type="match status" value="1"/>
</dbReference>
<gene>
    <name evidence="2" type="ORF">D8M05_06410</name>
</gene>
<organism evidence="2 3">
    <name type="scientific">Oceanobacillus bengalensis</name>
    <dbReference type="NCBI Taxonomy" id="1435466"/>
    <lineage>
        <taxon>Bacteria</taxon>
        <taxon>Bacillati</taxon>
        <taxon>Bacillota</taxon>
        <taxon>Bacilli</taxon>
        <taxon>Bacillales</taxon>
        <taxon>Bacillaceae</taxon>
        <taxon>Oceanobacillus</taxon>
    </lineage>
</organism>
<dbReference type="EMBL" id="RBZO01000007">
    <property type="protein sequence ID" value="RKQ16880.1"/>
    <property type="molecule type" value="Genomic_DNA"/>
</dbReference>
<sequence>MKKILTFLMILTLALFLVACNDDENGTDDTGQVEITNDERLDEDESVVRVNDTEIKGDKYNQIYTQVKLMMDQYGQDVSDLDLVKEQSVSILVEQELINQDAKNLGIEVTDEEAQIEIDTMKEETDEEQFSQVLKTYQITEDEFKNQLVDDLVTVKYMDHEFDVEVTDEEIEEYYNQLKEQNPERIAELDTEEVEEEIKSILSRQEQSEQLAERVAELRESAEIEILI</sequence>
<dbReference type="PROSITE" id="PS51257">
    <property type="entry name" value="PROKAR_LIPOPROTEIN"/>
    <property type="match status" value="1"/>
</dbReference>